<dbReference type="InterPro" id="IPR043502">
    <property type="entry name" value="DNA/RNA_pol_sf"/>
</dbReference>
<keyword evidence="4" id="KW-1185">Reference proteome</keyword>
<sequence>MRKVQTRTRSGKTLDFECYNLDLPKTFNDTLKSKDKEKWDLAMKEEIEMIEKRNVWELVDPPRDNTIIGSKWVYNIKYDENNKPKKYKARLVALGFKQNAGIDYNETFSPVVNFSIVKFLFILLVCLLKWYHVQVDVKSAFLYGKLNELVYLKQPPGHIVKGQEDKVYLLHKSLFGLHPSSRYWNELNGILHDLNF</sequence>
<dbReference type="Proteomes" id="UP000807504">
    <property type="component" value="Unassembled WGS sequence"/>
</dbReference>
<dbReference type="Pfam" id="PF07727">
    <property type="entry name" value="RVT_2"/>
    <property type="match status" value="1"/>
</dbReference>
<evidence type="ECO:0000259" key="2">
    <source>
        <dbReference type="Pfam" id="PF07727"/>
    </source>
</evidence>
<keyword evidence="1" id="KW-0812">Transmembrane</keyword>
<keyword evidence="1" id="KW-0472">Membrane</keyword>
<evidence type="ECO:0000313" key="3">
    <source>
        <dbReference type="EMBL" id="KAF8785718.1"/>
    </source>
</evidence>
<feature type="domain" description="Reverse transcriptase Ty1/copia-type" evidence="2">
    <location>
        <begin position="54"/>
        <end position="196"/>
    </location>
</feature>
<evidence type="ECO:0000313" key="4">
    <source>
        <dbReference type="Proteomes" id="UP000807504"/>
    </source>
</evidence>
<dbReference type="InterPro" id="IPR013103">
    <property type="entry name" value="RVT_2"/>
</dbReference>
<feature type="transmembrane region" description="Helical" evidence="1">
    <location>
        <begin position="111"/>
        <end position="131"/>
    </location>
</feature>
<protein>
    <submittedName>
        <fullName evidence="3">Copia protein like</fullName>
    </submittedName>
</protein>
<reference evidence="3" key="1">
    <citation type="journal article" date="2020" name="bioRxiv">
        <title>Chromosome-level reference genome of the European wasp spider Argiope bruennichi: a resource for studies on range expansion and evolutionary adaptation.</title>
        <authorList>
            <person name="Sheffer M.M."/>
            <person name="Hoppe A."/>
            <person name="Krehenwinkel H."/>
            <person name="Uhl G."/>
            <person name="Kuss A.W."/>
            <person name="Jensen L."/>
            <person name="Jensen C."/>
            <person name="Gillespie R.G."/>
            <person name="Hoff K.J."/>
            <person name="Prost S."/>
        </authorList>
    </citation>
    <scope>NUCLEOTIDE SEQUENCE</scope>
</reference>
<comment type="caution">
    <text evidence="3">The sequence shown here is derived from an EMBL/GenBank/DDBJ whole genome shotgun (WGS) entry which is preliminary data.</text>
</comment>
<name>A0A8T0F5X9_ARGBR</name>
<dbReference type="AlphaFoldDB" id="A0A8T0F5X9"/>
<accession>A0A8T0F5X9</accession>
<dbReference type="GO" id="GO:0071897">
    <property type="term" value="P:DNA biosynthetic process"/>
    <property type="evidence" value="ECO:0007669"/>
    <property type="project" value="UniProtKB-ARBA"/>
</dbReference>
<gene>
    <name evidence="3" type="ORF">HNY73_011230</name>
</gene>
<reference evidence="3" key="2">
    <citation type="submission" date="2020-06" db="EMBL/GenBank/DDBJ databases">
        <authorList>
            <person name="Sheffer M."/>
        </authorList>
    </citation>
    <scope>NUCLEOTIDE SEQUENCE</scope>
</reference>
<evidence type="ECO:0000256" key="1">
    <source>
        <dbReference type="SAM" id="Phobius"/>
    </source>
</evidence>
<dbReference type="EMBL" id="JABXBU010000030">
    <property type="protein sequence ID" value="KAF8785718.1"/>
    <property type="molecule type" value="Genomic_DNA"/>
</dbReference>
<keyword evidence="1" id="KW-1133">Transmembrane helix</keyword>
<dbReference type="SUPFAM" id="SSF56672">
    <property type="entry name" value="DNA/RNA polymerases"/>
    <property type="match status" value="1"/>
</dbReference>
<proteinExistence type="predicted"/>
<organism evidence="3 4">
    <name type="scientific">Argiope bruennichi</name>
    <name type="common">Wasp spider</name>
    <name type="synonym">Aranea bruennichi</name>
    <dbReference type="NCBI Taxonomy" id="94029"/>
    <lineage>
        <taxon>Eukaryota</taxon>
        <taxon>Metazoa</taxon>
        <taxon>Ecdysozoa</taxon>
        <taxon>Arthropoda</taxon>
        <taxon>Chelicerata</taxon>
        <taxon>Arachnida</taxon>
        <taxon>Araneae</taxon>
        <taxon>Araneomorphae</taxon>
        <taxon>Entelegynae</taxon>
        <taxon>Araneoidea</taxon>
        <taxon>Araneidae</taxon>
        <taxon>Argiope</taxon>
    </lineage>
</organism>